<dbReference type="EMBL" id="PYIX02000004">
    <property type="protein sequence ID" value="RFC84754.1"/>
    <property type="molecule type" value="Genomic_DNA"/>
</dbReference>
<dbReference type="RefSeq" id="WP_107008313.1">
    <property type="nucleotide sequence ID" value="NZ_JBHRSF010000007.1"/>
</dbReference>
<keyword evidence="1" id="KW-0472">Membrane</keyword>
<sequence>MNRHFLVWKIFSSAWTENGFDAQDLTHFSEIKQNYPHWSDLRTVIYRDVFGYFALPSFCMLFVWIPIVGSLFLIAALPDWEFENTWLQRKMQKWYAIPWWMHYLNPLRWIGYFIAFGMAYRVINCLKRYYKAENI</sequence>
<keyword evidence="1" id="KW-0812">Transmembrane</keyword>
<evidence type="ECO:0000313" key="5">
    <source>
        <dbReference type="Proteomes" id="UP001595455"/>
    </source>
</evidence>
<reference evidence="5" key="3">
    <citation type="journal article" date="2019" name="Int. J. Syst. Evol. Microbiol.">
        <title>The Global Catalogue of Microorganisms (GCM) 10K type strain sequencing project: providing services to taxonomists for standard genome sequencing and annotation.</title>
        <authorList>
            <consortium name="The Broad Institute Genomics Platform"/>
            <consortium name="The Broad Institute Genome Sequencing Center for Infectious Disease"/>
            <person name="Wu L."/>
            <person name="Ma J."/>
        </authorList>
    </citation>
    <scope>NUCLEOTIDE SEQUENCE [LARGE SCALE GENOMIC DNA]</scope>
    <source>
        <strain evidence="5">KCTC 62575</strain>
    </source>
</reference>
<evidence type="ECO:0000256" key="1">
    <source>
        <dbReference type="SAM" id="Phobius"/>
    </source>
</evidence>
<protein>
    <submittedName>
        <fullName evidence="3">Uncharacterized protein</fullName>
    </submittedName>
</protein>
<reference evidence="2" key="4">
    <citation type="submission" date="2024-09" db="EMBL/GenBank/DDBJ databases">
        <authorList>
            <person name="Sun Q."/>
            <person name="Mori K."/>
        </authorList>
    </citation>
    <scope>NUCLEOTIDE SEQUENCE</scope>
    <source>
        <strain evidence="2">KCTC 62575</strain>
    </source>
</reference>
<organism evidence="3 4">
    <name type="scientific">Acinetobacter sichuanensis</name>
    <dbReference type="NCBI Taxonomy" id="2136183"/>
    <lineage>
        <taxon>Bacteria</taxon>
        <taxon>Pseudomonadati</taxon>
        <taxon>Pseudomonadota</taxon>
        <taxon>Gammaproteobacteria</taxon>
        <taxon>Moraxellales</taxon>
        <taxon>Moraxellaceae</taxon>
        <taxon>Acinetobacter</taxon>
    </lineage>
</organism>
<reference evidence="2" key="1">
    <citation type="journal article" date="2014" name="Int. J. Syst. Evol. Microbiol.">
        <title>Complete genome of a new Firmicutes species belonging to the dominant human colonic microbiota ('Ruminococcus bicirculans') reveals two chromosomes and a selective capacity to utilize plant glucans.</title>
        <authorList>
            <consortium name="NISC Comparative Sequencing Program"/>
            <person name="Wegmann U."/>
            <person name="Louis P."/>
            <person name="Goesmann A."/>
            <person name="Henrissat B."/>
            <person name="Duncan S.H."/>
            <person name="Flint H.J."/>
        </authorList>
    </citation>
    <scope>NUCLEOTIDE SEQUENCE</scope>
    <source>
        <strain evidence="2">KCTC 62575</strain>
    </source>
</reference>
<evidence type="ECO:0000313" key="3">
    <source>
        <dbReference type="EMBL" id="RFC84754.1"/>
    </source>
</evidence>
<dbReference type="Proteomes" id="UP000240957">
    <property type="component" value="Unassembled WGS sequence"/>
</dbReference>
<gene>
    <name evidence="2" type="ORF">ACFODO_05005</name>
    <name evidence="3" type="ORF">C9E89_004075</name>
</gene>
<name>A0A371YTR5_9GAMM</name>
<feature type="transmembrane region" description="Helical" evidence="1">
    <location>
        <begin position="49"/>
        <end position="77"/>
    </location>
</feature>
<keyword evidence="5" id="KW-1185">Reference proteome</keyword>
<evidence type="ECO:0000313" key="4">
    <source>
        <dbReference type="Proteomes" id="UP000240957"/>
    </source>
</evidence>
<keyword evidence="1" id="KW-1133">Transmembrane helix</keyword>
<dbReference type="EMBL" id="JBHRSF010000007">
    <property type="protein sequence ID" value="MFC2994642.1"/>
    <property type="molecule type" value="Genomic_DNA"/>
</dbReference>
<reference evidence="3 4" key="2">
    <citation type="submission" date="2018-08" db="EMBL/GenBank/DDBJ databases">
        <title>The draft genome of Acinetobacter sichuanensis strain WCHAc060041.</title>
        <authorList>
            <person name="Qin J."/>
            <person name="Feng Y."/>
            <person name="Zong Z."/>
        </authorList>
    </citation>
    <scope>NUCLEOTIDE SEQUENCE [LARGE SCALE GENOMIC DNA]</scope>
    <source>
        <strain evidence="3 4">WCHAc060041</strain>
    </source>
</reference>
<comment type="caution">
    <text evidence="3">The sequence shown here is derived from an EMBL/GenBank/DDBJ whole genome shotgun (WGS) entry which is preliminary data.</text>
</comment>
<dbReference type="AlphaFoldDB" id="A0A371YTR5"/>
<accession>A0A371YTR5</accession>
<dbReference type="Proteomes" id="UP001595455">
    <property type="component" value="Unassembled WGS sequence"/>
</dbReference>
<evidence type="ECO:0000313" key="2">
    <source>
        <dbReference type="EMBL" id="MFC2994642.1"/>
    </source>
</evidence>
<proteinExistence type="predicted"/>
<dbReference type="OrthoDB" id="7064165at2"/>